<proteinExistence type="predicted"/>
<name>A0A6J1LK39_DROHY</name>
<organism evidence="2 3">
    <name type="scientific">Drosophila hydei</name>
    <name type="common">Fruit fly</name>
    <dbReference type="NCBI Taxonomy" id="7224"/>
    <lineage>
        <taxon>Eukaryota</taxon>
        <taxon>Metazoa</taxon>
        <taxon>Ecdysozoa</taxon>
        <taxon>Arthropoda</taxon>
        <taxon>Hexapoda</taxon>
        <taxon>Insecta</taxon>
        <taxon>Pterygota</taxon>
        <taxon>Neoptera</taxon>
        <taxon>Endopterygota</taxon>
        <taxon>Diptera</taxon>
        <taxon>Brachycera</taxon>
        <taxon>Muscomorpha</taxon>
        <taxon>Ephydroidea</taxon>
        <taxon>Drosophilidae</taxon>
        <taxon>Drosophila</taxon>
    </lineage>
</organism>
<sequence>MTPTPPSSPSPPTTPAPPPAATQQPQCTMPASWISNRLKILYASDSEQLSNFGHLDTGSVSFSQTELMDNDLSLFSNDVLQQKALKPIGFEVKTGTVPRCNNNNNNNNKYKQSCAGMSTMIHEQLNAPQLLALSKNPILLPQARSPFRLYQRQVNGQREHLPNKIERENETSTTSSQMGQMTAPVSEDAKLYKEHFPPLPAPKRNGMPK</sequence>
<evidence type="ECO:0000313" key="3">
    <source>
        <dbReference type="RefSeq" id="XP_023166882.2"/>
    </source>
</evidence>
<feature type="region of interest" description="Disordered" evidence="1">
    <location>
        <begin position="1"/>
        <end position="26"/>
    </location>
</feature>
<feature type="compositionally biased region" description="Basic and acidic residues" evidence="1">
    <location>
        <begin position="157"/>
        <end position="170"/>
    </location>
</feature>
<feature type="region of interest" description="Disordered" evidence="1">
    <location>
        <begin position="155"/>
        <end position="209"/>
    </location>
</feature>
<feature type="compositionally biased region" description="Basic and acidic residues" evidence="1">
    <location>
        <begin position="187"/>
        <end position="196"/>
    </location>
</feature>
<dbReference type="GeneID" id="111596765"/>
<dbReference type="KEGG" id="dhe:111596765"/>
<keyword evidence="2" id="KW-1185">Reference proteome</keyword>
<dbReference type="Proteomes" id="UP000504633">
    <property type="component" value="Unplaced"/>
</dbReference>
<feature type="compositionally biased region" description="Pro residues" evidence="1">
    <location>
        <begin position="1"/>
        <end position="20"/>
    </location>
</feature>
<gene>
    <name evidence="3" type="primary">LOC111596765</name>
</gene>
<evidence type="ECO:0000256" key="1">
    <source>
        <dbReference type="SAM" id="MobiDB-lite"/>
    </source>
</evidence>
<dbReference type="AlphaFoldDB" id="A0A6J1LK39"/>
<accession>A0A6J1LK39</accession>
<reference evidence="3" key="1">
    <citation type="submission" date="2025-08" db="UniProtKB">
        <authorList>
            <consortium name="RefSeq"/>
        </authorList>
    </citation>
    <scope>IDENTIFICATION</scope>
    <source>
        <strain evidence="3">15085-1641.00</strain>
        <tissue evidence="3">Whole body</tissue>
    </source>
</reference>
<evidence type="ECO:0000313" key="2">
    <source>
        <dbReference type="Proteomes" id="UP000504633"/>
    </source>
</evidence>
<dbReference type="RefSeq" id="XP_023166882.2">
    <property type="nucleotide sequence ID" value="XM_023311114.2"/>
</dbReference>
<protein>
    <submittedName>
        <fullName evidence="3">Uncharacterized protein LOC111596765</fullName>
    </submittedName>
</protein>